<dbReference type="EMBL" id="VUOB01000031">
    <property type="protein sequence ID" value="KAA2261099.1"/>
    <property type="molecule type" value="Genomic_DNA"/>
</dbReference>
<dbReference type="InterPro" id="IPR041472">
    <property type="entry name" value="BL00235/CARNS1_N"/>
</dbReference>
<evidence type="ECO:0000256" key="3">
    <source>
        <dbReference type="ARBA" id="ARBA00022840"/>
    </source>
</evidence>
<evidence type="ECO:0000313" key="7">
    <source>
        <dbReference type="Proteomes" id="UP000323454"/>
    </source>
</evidence>
<reference evidence="6 7" key="2">
    <citation type="submission" date="2019-09" db="EMBL/GenBank/DDBJ databases">
        <authorList>
            <person name="Jin C."/>
        </authorList>
    </citation>
    <scope>NUCLEOTIDE SEQUENCE [LARGE SCALE GENOMIC DNA]</scope>
    <source>
        <strain evidence="6 7">AN110305</strain>
    </source>
</reference>
<proteinExistence type="predicted"/>
<dbReference type="AlphaFoldDB" id="A0A5B2XDI5"/>
<dbReference type="Pfam" id="PF13535">
    <property type="entry name" value="ATP-grasp_4"/>
    <property type="match status" value="1"/>
</dbReference>
<dbReference type="Gene3D" id="3.30.470.20">
    <property type="entry name" value="ATP-grasp fold, B domain"/>
    <property type="match status" value="1"/>
</dbReference>
<keyword evidence="3 4" id="KW-0067">ATP-binding</keyword>
<keyword evidence="2 4" id="KW-0547">Nucleotide-binding</keyword>
<dbReference type="InterPro" id="IPR011761">
    <property type="entry name" value="ATP-grasp"/>
</dbReference>
<feature type="domain" description="ATP-grasp" evidence="5">
    <location>
        <begin position="121"/>
        <end position="319"/>
    </location>
</feature>
<keyword evidence="1" id="KW-0436">Ligase</keyword>
<name>A0A5B2XDI5_9PSEU</name>
<dbReference type="Gene3D" id="3.40.50.20">
    <property type="match status" value="1"/>
</dbReference>
<dbReference type="PANTHER" id="PTHR43585:SF2">
    <property type="entry name" value="ATP-GRASP ENZYME FSQD"/>
    <property type="match status" value="1"/>
</dbReference>
<protein>
    <submittedName>
        <fullName evidence="6">ATP-grasp domain-containing protein</fullName>
    </submittedName>
</protein>
<evidence type="ECO:0000313" key="6">
    <source>
        <dbReference type="EMBL" id="KAA2261099.1"/>
    </source>
</evidence>
<dbReference type="Pfam" id="PF18130">
    <property type="entry name" value="ATPgrasp_N"/>
    <property type="match status" value="1"/>
</dbReference>
<sequence>MVDDVWTTDSSATLLLVGSGFQAYREWILRSVSRRFRLWLLSSSPADWATPYLAGQTFVDALDVDAAIAAVRTLRETRPLAGILCYDELRIVAGATIAEALGLPTTSARSVLACRDKRLSRQLMTEAGDLGPQSIGVTDLAGAQRAAERIGYPVVLKPRALAGSEGVAKVDGPGQLVERFAFTKAAHFDDVPRFDEDVLVEEYLDGPEIAIDSVVWKGEVRPVFVSHKQFDLAPTFEETGHVISAEDPLLRDRELTELVRAAHSALGFDHGVTHTEVRLTRHGPRIVEVNGRLGGDLIPYVGLLATGIDLALAAADLAARRMPDLRPRRARTAAVRFYYPARDLVVERVRVDPAGLPPHISEVRPLAGQGDTLLRPPGAFVFGRAAAGFAVADDQDTCRRALDGLADTIEIAGHPVPEKQPI</sequence>
<organism evidence="6 7">
    <name type="scientific">Solihabitans fulvus</name>
    <dbReference type="NCBI Taxonomy" id="1892852"/>
    <lineage>
        <taxon>Bacteria</taxon>
        <taxon>Bacillati</taxon>
        <taxon>Actinomycetota</taxon>
        <taxon>Actinomycetes</taxon>
        <taxon>Pseudonocardiales</taxon>
        <taxon>Pseudonocardiaceae</taxon>
        <taxon>Solihabitans</taxon>
    </lineage>
</organism>
<dbReference type="PROSITE" id="PS50975">
    <property type="entry name" value="ATP_GRASP"/>
    <property type="match status" value="1"/>
</dbReference>
<evidence type="ECO:0000256" key="4">
    <source>
        <dbReference type="PROSITE-ProRule" id="PRU00409"/>
    </source>
</evidence>
<keyword evidence="7" id="KW-1185">Reference proteome</keyword>
<evidence type="ECO:0000259" key="5">
    <source>
        <dbReference type="PROSITE" id="PS50975"/>
    </source>
</evidence>
<evidence type="ECO:0000256" key="1">
    <source>
        <dbReference type="ARBA" id="ARBA00022598"/>
    </source>
</evidence>
<dbReference type="PANTHER" id="PTHR43585">
    <property type="entry name" value="FUMIPYRROLE BIOSYNTHESIS PROTEIN C"/>
    <property type="match status" value="1"/>
</dbReference>
<accession>A0A5B2XDI5</accession>
<dbReference type="SUPFAM" id="SSF56059">
    <property type="entry name" value="Glutathione synthetase ATP-binding domain-like"/>
    <property type="match status" value="1"/>
</dbReference>
<dbReference type="Proteomes" id="UP000323454">
    <property type="component" value="Unassembled WGS sequence"/>
</dbReference>
<dbReference type="InterPro" id="IPR052032">
    <property type="entry name" value="ATP-dep_AA_Ligase"/>
</dbReference>
<gene>
    <name evidence="6" type="ORF">F0L68_18745</name>
</gene>
<dbReference type="GO" id="GO:0046872">
    <property type="term" value="F:metal ion binding"/>
    <property type="evidence" value="ECO:0007669"/>
    <property type="project" value="InterPro"/>
</dbReference>
<reference evidence="6 7" key="1">
    <citation type="submission" date="2019-09" db="EMBL/GenBank/DDBJ databases">
        <title>Goodfellowia gen. nov., a new genus of the Pseudonocardineae related to Actinoalloteichus, containing Goodfellowia coeruleoviolacea gen. nov., comb. nov. gen. nov., comb. nov.</title>
        <authorList>
            <person name="Labeda D."/>
        </authorList>
    </citation>
    <scope>NUCLEOTIDE SEQUENCE [LARGE SCALE GENOMIC DNA]</scope>
    <source>
        <strain evidence="6 7">AN110305</strain>
    </source>
</reference>
<dbReference type="OrthoDB" id="24041at2"/>
<dbReference type="GO" id="GO:0016874">
    <property type="term" value="F:ligase activity"/>
    <property type="evidence" value="ECO:0007669"/>
    <property type="project" value="UniProtKB-KW"/>
</dbReference>
<dbReference type="GO" id="GO:0005524">
    <property type="term" value="F:ATP binding"/>
    <property type="evidence" value="ECO:0007669"/>
    <property type="project" value="UniProtKB-UniRule"/>
</dbReference>
<evidence type="ECO:0000256" key="2">
    <source>
        <dbReference type="ARBA" id="ARBA00022741"/>
    </source>
</evidence>
<comment type="caution">
    <text evidence="6">The sequence shown here is derived from an EMBL/GenBank/DDBJ whole genome shotgun (WGS) entry which is preliminary data.</text>
</comment>